<feature type="transmembrane region" description="Helical" evidence="1">
    <location>
        <begin position="279"/>
        <end position="297"/>
    </location>
</feature>
<dbReference type="InterPro" id="IPR003961">
    <property type="entry name" value="FN3_dom"/>
</dbReference>
<protein>
    <recommendedName>
        <fullName evidence="4">Fibronectin type-III domain-containing protein</fullName>
    </recommendedName>
</protein>
<dbReference type="EMBL" id="CAJOBD010007013">
    <property type="protein sequence ID" value="CAF4076256.1"/>
    <property type="molecule type" value="Genomic_DNA"/>
</dbReference>
<feature type="transmembrane region" description="Helical" evidence="1">
    <location>
        <begin position="343"/>
        <end position="363"/>
    </location>
</feature>
<dbReference type="Proteomes" id="UP000663836">
    <property type="component" value="Unassembled WGS sequence"/>
</dbReference>
<dbReference type="InterPro" id="IPR013783">
    <property type="entry name" value="Ig-like_fold"/>
</dbReference>
<dbReference type="SUPFAM" id="SSF49265">
    <property type="entry name" value="Fibronectin type III"/>
    <property type="match status" value="1"/>
</dbReference>
<keyword evidence="1" id="KW-1133">Transmembrane helix</keyword>
<dbReference type="InterPro" id="IPR036116">
    <property type="entry name" value="FN3_sf"/>
</dbReference>
<proteinExistence type="predicted"/>
<evidence type="ECO:0000313" key="2">
    <source>
        <dbReference type="EMBL" id="CAF4076256.1"/>
    </source>
</evidence>
<name>A0A819U8T9_9BILA</name>
<gene>
    <name evidence="2" type="ORF">JBS370_LOCUS30440</name>
</gene>
<comment type="caution">
    <text evidence="2">The sequence shown here is derived from an EMBL/GenBank/DDBJ whole genome shotgun (WGS) entry which is preliminary data.</text>
</comment>
<feature type="transmembrane region" description="Helical" evidence="1">
    <location>
        <begin position="174"/>
        <end position="193"/>
    </location>
</feature>
<organism evidence="2 3">
    <name type="scientific">Rotaria sordida</name>
    <dbReference type="NCBI Taxonomy" id="392033"/>
    <lineage>
        <taxon>Eukaryota</taxon>
        <taxon>Metazoa</taxon>
        <taxon>Spiralia</taxon>
        <taxon>Gnathifera</taxon>
        <taxon>Rotifera</taxon>
        <taxon>Eurotatoria</taxon>
        <taxon>Bdelloidea</taxon>
        <taxon>Philodinida</taxon>
        <taxon>Philodinidae</taxon>
        <taxon>Rotaria</taxon>
    </lineage>
</organism>
<keyword evidence="1" id="KW-0812">Transmembrane</keyword>
<reference evidence="2" key="1">
    <citation type="submission" date="2021-02" db="EMBL/GenBank/DDBJ databases">
        <authorList>
            <person name="Nowell W R."/>
        </authorList>
    </citation>
    <scope>NUCLEOTIDE SEQUENCE</scope>
</reference>
<dbReference type="CDD" id="cd00063">
    <property type="entry name" value="FN3"/>
    <property type="match status" value="1"/>
</dbReference>
<feature type="transmembrane region" description="Helical" evidence="1">
    <location>
        <begin position="309"/>
        <end position="331"/>
    </location>
</feature>
<evidence type="ECO:0000313" key="3">
    <source>
        <dbReference type="Proteomes" id="UP000663836"/>
    </source>
</evidence>
<sequence>MFFHHQQNQNGPLEITNATAKDNDENDIEHYVVNKRQARTEKWANVGPPLLGTTCHVKSLEDGKNNEFRLAAENDNVAGLVDEKEYEFRVAVVNRAGPGDFARPPDVASHAIGFSPFNPREIIVRVGTTVLDTRPYPLYTLNKVAAGVLASLVGISVIGFIVQSILIRFKPIRLNILIILSHLTMFVHLVLRASFSNEQSKSKAAFTAMAVLLAVSIRTIIFANYDFLARVRDLKKWISRALVIGPALAALVSSILMAPANSLAYDPDTVETSYRLRKASAAIILGLTIIFYPVWFATKTIKHMNKLAIIFLIISSIFCLFVTVYLVITSIPSNYIGSNKKEFWVYIFQIVPTMIAQFTWTILHPKQTLVETKQHEKKQHEKETESVIDIYL</sequence>
<accession>A0A819U8T9</accession>
<feature type="transmembrane region" description="Helical" evidence="1">
    <location>
        <begin position="144"/>
        <end position="162"/>
    </location>
</feature>
<dbReference type="AlphaFoldDB" id="A0A819U8T9"/>
<evidence type="ECO:0008006" key="4">
    <source>
        <dbReference type="Google" id="ProtNLM"/>
    </source>
</evidence>
<evidence type="ECO:0000256" key="1">
    <source>
        <dbReference type="SAM" id="Phobius"/>
    </source>
</evidence>
<feature type="transmembrane region" description="Helical" evidence="1">
    <location>
        <begin position="205"/>
        <end position="225"/>
    </location>
</feature>
<keyword evidence="1" id="KW-0472">Membrane</keyword>
<dbReference type="Gene3D" id="2.60.40.10">
    <property type="entry name" value="Immunoglobulins"/>
    <property type="match status" value="1"/>
</dbReference>
<feature type="transmembrane region" description="Helical" evidence="1">
    <location>
        <begin position="237"/>
        <end position="259"/>
    </location>
</feature>